<reference evidence="3" key="1">
    <citation type="submission" date="2011-02" db="EMBL/GenBank/DDBJ databases">
        <title>The complete genome of Planctomyces brasiliensis DSM 5305.</title>
        <authorList>
            <person name="Lucas S."/>
            <person name="Copeland A."/>
            <person name="Lapidus A."/>
            <person name="Bruce D."/>
            <person name="Goodwin L."/>
            <person name="Pitluck S."/>
            <person name="Kyrpides N."/>
            <person name="Mavromatis K."/>
            <person name="Pagani I."/>
            <person name="Ivanova N."/>
            <person name="Ovchinnikova G."/>
            <person name="Lu M."/>
            <person name="Detter J.C."/>
            <person name="Han C."/>
            <person name="Land M."/>
            <person name="Hauser L."/>
            <person name="Markowitz V."/>
            <person name="Cheng J.-F."/>
            <person name="Hugenholtz P."/>
            <person name="Woyke T."/>
            <person name="Wu D."/>
            <person name="Tindall B."/>
            <person name="Pomrenke H.G."/>
            <person name="Brambilla E."/>
            <person name="Klenk H.-P."/>
            <person name="Eisen J.A."/>
        </authorList>
    </citation>
    <scope>NUCLEOTIDE SEQUENCE [LARGE SCALE GENOMIC DNA]</scope>
    <source>
        <strain evidence="3">ATCC 49424 / DSM 5305 / JCM 21570 / NBRC 103401 / IFAM 1448</strain>
    </source>
</reference>
<dbReference type="KEGG" id="pbs:Plabr_3712"/>
<dbReference type="HOGENOM" id="CLU_1081346_0_0_0"/>
<organism evidence="2 3">
    <name type="scientific">Rubinisphaera brasiliensis (strain ATCC 49424 / DSM 5305 / JCM 21570 / IAM 15109 / NBRC 103401 / IFAM 1448)</name>
    <name type="common">Planctomyces brasiliensis</name>
    <dbReference type="NCBI Taxonomy" id="756272"/>
    <lineage>
        <taxon>Bacteria</taxon>
        <taxon>Pseudomonadati</taxon>
        <taxon>Planctomycetota</taxon>
        <taxon>Planctomycetia</taxon>
        <taxon>Planctomycetales</taxon>
        <taxon>Planctomycetaceae</taxon>
        <taxon>Rubinisphaera</taxon>
    </lineage>
</organism>
<gene>
    <name evidence="2" type="ordered locus">Plabr_3712</name>
</gene>
<evidence type="ECO:0000256" key="1">
    <source>
        <dbReference type="SAM" id="MobiDB-lite"/>
    </source>
</evidence>
<dbReference type="AlphaFoldDB" id="F0SR58"/>
<dbReference type="EMBL" id="CP002546">
    <property type="protein sequence ID" value="ADY61305.1"/>
    <property type="molecule type" value="Genomic_DNA"/>
</dbReference>
<sequence>MTVTEMLDQLAGEQPSNRRKDVAASTPTWQPSASYQYLREQARPCVYLMGADSHDATLAQSPSAHFLDEFPSGRVALHVDLNRLPNIELFLACGAIQISLDFDRRGSLRGFDFTQSNDAGEDLGADRGHEAPRRRTILTPIDGLALPWGWPDKVAWDEAFPEKLHGEDLCWMATKLCRRVLEPYRPFQQLVTLGGLPFGDDNCAHWIDEGCIQIAELDSATFGTVMYGQQDVGGPIRFFVDEQPLPVADLSRAWFAA</sequence>
<evidence type="ECO:0000313" key="3">
    <source>
        <dbReference type="Proteomes" id="UP000006860"/>
    </source>
</evidence>
<evidence type="ECO:0000313" key="2">
    <source>
        <dbReference type="EMBL" id="ADY61305.1"/>
    </source>
</evidence>
<proteinExistence type="predicted"/>
<name>F0SR58_RUBBR</name>
<dbReference type="RefSeq" id="WP_013630024.1">
    <property type="nucleotide sequence ID" value="NC_015174.1"/>
</dbReference>
<keyword evidence="3" id="KW-1185">Reference proteome</keyword>
<dbReference type="Proteomes" id="UP000006860">
    <property type="component" value="Chromosome"/>
</dbReference>
<accession>F0SR58</accession>
<feature type="region of interest" description="Disordered" evidence="1">
    <location>
        <begin position="1"/>
        <end position="27"/>
    </location>
</feature>
<protein>
    <submittedName>
        <fullName evidence="2">Uncharacterized protein</fullName>
    </submittedName>
</protein>